<organism evidence="2 3">
    <name type="scientific">Mycolicibacterium madagascariense</name>
    <dbReference type="NCBI Taxonomy" id="212765"/>
    <lineage>
        <taxon>Bacteria</taxon>
        <taxon>Bacillati</taxon>
        <taxon>Actinomycetota</taxon>
        <taxon>Actinomycetes</taxon>
        <taxon>Mycobacteriales</taxon>
        <taxon>Mycobacteriaceae</taxon>
        <taxon>Mycolicibacterium</taxon>
    </lineage>
</organism>
<feature type="domain" description="HTH marR-type" evidence="1">
    <location>
        <begin position="7"/>
        <end position="141"/>
    </location>
</feature>
<dbReference type="Proteomes" id="UP000466517">
    <property type="component" value="Chromosome"/>
</dbReference>
<dbReference type="PROSITE" id="PS50995">
    <property type="entry name" value="HTH_MARR_2"/>
    <property type="match status" value="1"/>
</dbReference>
<gene>
    <name evidence="2" type="ORF">MMAD_53040</name>
</gene>
<sequence length="150" mass="16720">MWLSDDEQRVWRTYLSMSAALQTEMNRQLQRDCGLSLADYDVLVALDEQDACRVNELGERLGWEQSRLSHQLRRMQSRELIAKRGAGEDRRGATVSLTAAGRAALAAAAPGHVTLVRDVVFAGVGPTQRRALERWMTQVLGRLRDVAGDA</sequence>
<evidence type="ECO:0000313" key="2">
    <source>
        <dbReference type="EMBL" id="BBZ31009.1"/>
    </source>
</evidence>
<proteinExistence type="predicted"/>
<dbReference type="KEGG" id="mmag:MMAD_53040"/>
<reference evidence="2 3" key="1">
    <citation type="journal article" date="2019" name="Emerg. Microbes Infect.">
        <title>Comprehensive subspecies identification of 175 nontuberculous mycobacteria species based on 7547 genomic profiles.</title>
        <authorList>
            <person name="Matsumoto Y."/>
            <person name="Kinjo T."/>
            <person name="Motooka D."/>
            <person name="Nabeya D."/>
            <person name="Jung N."/>
            <person name="Uechi K."/>
            <person name="Horii T."/>
            <person name="Iida T."/>
            <person name="Fujita J."/>
            <person name="Nakamura S."/>
        </authorList>
    </citation>
    <scope>NUCLEOTIDE SEQUENCE [LARGE SCALE GENOMIC DNA]</scope>
    <source>
        <strain evidence="2 3">JCM 13574</strain>
    </source>
</reference>
<dbReference type="GO" id="GO:0003700">
    <property type="term" value="F:DNA-binding transcription factor activity"/>
    <property type="evidence" value="ECO:0007669"/>
    <property type="project" value="InterPro"/>
</dbReference>
<protein>
    <recommendedName>
        <fullName evidence="1">HTH marR-type domain-containing protein</fullName>
    </recommendedName>
</protein>
<dbReference type="InterPro" id="IPR036388">
    <property type="entry name" value="WH-like_DNA-bd_sf"/>
</dbReference>
<dbReference type="InterPro" id="IPR000835">
    <property type="entry name" value="HTH_MarR-typ"/>
</dbReference>
<dbReference type="GO" id="GO:0006950">
    <property type="term" value="P:response to stress"/>
    <property type="evidence" value="ECO:0007669"/>
    <property type="project" value="TreeGrafter"/>
</dbReference>
<keyword evidence="3" id="KW-1185">Reference proteome</keyword>
<evidence type="ECO:0000259" key="1">
    <source>
        <dbReference type="PROSITE" id="PS50995"/>
    </source>
</evidence>
<evidence type="ECO:0000313" key="3">
    <source>
        <dbReference type="Proteomes" id="UP000466517"/>
    </source>
</evidence>
<dbReference type="Pfam" id="PF12802">
    <property type="entry name" value="MarR_2"/>
    <property type="match status" value="1"/>
</dbReference>
<accession>A0A7I7XP36</accession>
<dbReference type="Gene3D" id="1.10.10.10">
    <property type="entry name" value="Winged helix-like DNA-binding domain superfamily/Winged helix DNA-binding domain"/>
    <property type="match status" value="1"/>
</dbReference>
<dbReference type="PANTHER" id="PTHR33164">
    <property type="entry name" value="TRANSCRIPTIONAL REGULATOR, MARR FAMILY"/>
    <property type="match status" value="1"/>
</dbReference>
<dbReference type="InterPro" id="IPR039422">
    <property type="entry name" value="MarR/SlyA-like"/>
</dbReference>
<dbReference type="PANTHER" id="PTHR33164:SF99">
    <property type="entry name" value="MARR FAMILY REGULATORY PROTEIN"/>
    <property type="match status" value="1"/>
</dbReference>
<dbReference type="AlphaFoldDB" id="A0A7I7XP36"/>
<dbReference type="EMBL" id="AP022610">
    <property type="protein sequence ID" value="BBZ31009.1"/>
    <property type="molecule type" value="Genomic_DNA"/>
</dbReference>
<dbReference type="InterPro" id="IPR036390">
    <property type="entry name" value="WH_DNA-bd_sf"/>
</dbReference>
<dbReference type="SMART" id="SM00347">
    <property type="entry name" value="HTH_MARR"/>
    <property type="match status" value="1"/>
</dbReference>
<name>A0A7I7XP36_9MYCO</name>
<dbReference type="SUPFAM" id="SSF46785">
    <property type="entry name" value="Winged helix' DNA-binding domain"/>
    <property type="match status" value="1"/>
</dbReference>